<accession>A0ABP3S6S4</accession>
<evidence type="ECO:0000256" key="1">
    <source>
        <dbReference type="ARBA" id="ARBA00004370"/>
    </source>
</evidence>
<evidence type="ECO:0000256" key="8">
    <source>
        <dbReference type="SAM" id="MobiDB-lite"/>
    </source>
</evidence>
<comment type="caution">
    <text evidence="9">The sequence shown here is derived from an EMBL/GenBank/DDBJ whole genome shotgun (WGS) entry which is preliminary data.</text>
</comment>
<dbReference type="PANTHER" id="PTHR38340:SF1">
    <property type="entry name" value="S-LAYER PROTEIN"/>
    <property type="match status" value="1"/>
</dbReference>
<comment type="subcellular location">
    <subcellularLocation>
        <location evidence="1">Membrane</location>
    </subcellularLocation>
    <subcellularLocation>
        <location evidence="2">Secreted</location>
    </subcellularLocation>
</comment>
<feature type="region of interest" description="Disordered" evidence="8">
    <location>
        <begin position="1"/>
        <end position="42"/>
    </location>
</feature>
<dbReference type="Gene3D" id="2.150.10.10">
    <property type="entry name" value="Serralysin-like metalloprotease, C-terminal"/>
    <property type="match status" value="6"/>
</dbReference>
<organism evidence="9 10">
    <name type="scientific">Brevundimonas kwangchunensis</name>
    <dbReference type="NCBI Taxonomy" id="322163"/>
    <lineage>
        <taxon>Bacteria</taxon>
        <taxon>Pseudomonadati</taxon>
        <taxon>Pseudomonadota</taxon>
        <taxon>Alphaproteobacteria</taxon>
        <taxon>Caulobacterales</taxon>
        <taxon>Caulobacteraceae</taxon>
        <taxon>Brevundimonas</taxon>
    </lineage>
</organism>
<evidence type="ECO:0000256" key="2">
    <source>
        <dbReference type="ARBA" id="ARBA00004613"/>
    </source>
</evidence>
<keyword evidence="10" id="KW-1185">Reference proteome</keyword>
<keyword evidence="5" id="KW-0677">Repeat</keyword>
<evidence type="ECO:0000256" key="4">
    <source>
        <dbReference type="ARBA" id="ARBA00022656"/>
    </source>
</evidence>
<sequence length="703" mass="72643">MVLPPRTLGIPQGRPAPADGVRPDSSIEDRALTPSSTKSSALDVGLPTAFEDVVGASSALSDIVGVSASTNAGEPAARKGGVEKARSASAADLASAHDALSFDRDGVFAYKPAGGKGGAAAADGPRPMRVVTLDDTANRVSYANETEGMTVHALGGNDVITGSRFNDELLLGDGNDEGIGGAGDDIIRGGIGDDRLFGQAGADRLEGGDGKDLMDGGTGADVMVGGIGDDIYYVDSVADQVVELAGEGKDSVRSTVNYALLDNLEDLSLEGMAAIFGVGNELNNTMTGNNANNKLWGHGGNDTLSGNGGDDILDGGEGNDRLVGRNGVDHLYGGLGDDQYFVDSQDLIFEFDGEGRDEVISIGNYALPDHVEVLRLDGARAIQGEGNSLDNLIVGNDGSNHLYGRDGNDHLVGGRGSDLLSGGGDDDRLDGGEGGDYLEGGRGNDRLDGGTGADTMIGSVGDDTYFVDDMNDVVTEEVGEGYDTVFSTAVHYSLGEGVEEIRLTGTGRSAYGNVGDNRLIGHDGYNLLAGGAGNDVLIGGGGDDTLFGNGLGTEDPGESDRLEGGIGNDTLYGSGGNDLLFGGDNDDRLIGGRGQDRLEGGSGNDVFVFRASERYDDPAGAFDTIIDFHGAGSSGSGQQDFLELSWFSPGSVLVFDRYGNNEHQQYYRVLSPENPFYEKLILINMVGTTNQLTSADYAFVPAG</sequence>
<evidence type="ECO:0000313" key="9">
    <source>
        <dbReference type="EMBL" id="GAA0627731.1"/>
    </source>
</evidence>
<dbReference type="InterPro" id="IPR018511">
    <property type="entry name" value="Hemolysin-typ_Ca-bd_CS"/>
</dbReference>
<evidence type="ECO:0000256" key="6">
    <source>
        <dbReference type="ARBA" id="ARBA00023026"/>
    </source>
</evidence>
<keyword evidence="3" id="KW-0964">Secreted</keyword>
<dbReference type="InterPro" id="IPR003995">
    <property type="entry name" value="RTX_toxin_determinant-A"/>
</dbReference>
<evidence type="ECO:0000256" key="3">
    <source>
        <dbReference type="ARBA" id="ARBA00022525"/>
    </source>
</evidence>
<feature type="compositionally biased region" description="Gly residues" evidence="8">
    <location>
        <begin position="432"/>
        <end position="441"/>
    </location>
</feature>
<dbReference type="InterPro" id="IPR050557">
    <property type="entry name" value="RTX_toxin/Mannuronan_C5-epim"/>
</dbReference>
<dbReference type="EMBL" id="BAAAGA010000006">
    <property type="protein sequence ID" value="GAA0627731.1"/>
    <property type="molecule type" value="Genomic_DNA"/>
</dbReference>
<dbReference type="PRINTS" id="PR01488">
    <property type="entry name" value="RTXTOXINA"/>
</dbReference>
<keyword evidence="7" id="KW-0472">Membrane</keyword>
<evidence type="ECO:0000256" key="5">
    <source>
        <dbReference type="ARBA" id="ARBA00022737"/>
    </source>
</evidence>
<gene>
    <name evidence="9" type="ORF">GCM10009422_25940</name>
</gene>
<dbReference type="InterPro" id="IPR001343">
    <property type="entry name" value="Hemolysn_Ca-bd"/>
</dbReference>
<dbReference type="Proteomes" id="UP001501352">
    <property type="component" value="Unassembled WGS sequence"/>
</dbReference>
<dbReference type="Pfam" id="PF00353">
    <property type="entry name" value="HemolysinCabind"/>
    <property type="match status" value="6"/>
</dbReference>
<dbReference type="PANTHER" id="PTHR38340">
    <property type="entry name" value="S-LAYER PROTEIN"/>
    <property type="match status" value="1"/>
</dbReference>
<dbReference type="PRINTS" id="PR00313">
    <property type="entry name" value="CABNDNGRPT"/>
</dbReference>
<dbReference type="PROSITE" id="PS00330">
    <property type="entry name" value="HEMOLYSIN_CALCIUM"/>
    <property type="match status" value="7"/>
</dbReference>
<keyword evidence="4" id="KW-0800">Toxin</keyword>
<feature type="region of interest" description="Disordered" evidence="8">
    <location>
        <begin position="414"/>
        <end position="452"/>
    </location>
</feature>
<feature type="compositionally biased region" description="Basic and acidic residues" evidence="8">
    <location>
        <begin position="21"/>
        <end position="31"/>
    </location>
</feature>
<keyword evidence="6" id="KW-0843">Virulence</keyword>
<name>A0ABP3S6S4_9CAUL</name>
<protein>
    <recommendedName>
        <fullName evidence="11">Calcium-binding protein</fullName>
    </recommendedName>
</protein>
<evidence type="ECO:0000313" key="10">
    <source>
        <dbReference type="Proteomes" id="UP001501352"/>
    </source>
</evidence>
<reference evidence="10" key="1">
    <citation type="journal article" date="2019" name="Int. J. Syst. Evol. Microbiol.">
        <title>The Global Catalogue of Microorganisms (GCM) 10K type strain sequencing project: providing services to taxonomists for standard genome sequencing and annotation.</title>
        <authorList>
            <consortium name="The Broad Institute Genomics Platform"/>
            <consortium name="The Broad Institute Genome Sequencing Center for Infectious Disease"/>
            <person name="Wu L."/>
            <person name="Ma J."/>
        </authorList>
    </citation>
    <scope>NUCLEOTIDE SEQUENCE [LARGE SCALE GENOMIC DNA]</scope>
    <source>
        <strain evidence="10">JCM 12928</strain>
    </source>
</reference>
<dbReference type="InterPro" id="IPR011049">
    <property type="entry name" value="Serralysin-like_metalloprot_C"/>
</dbReference>
<evidence type="ECO:0008006" key="11">
    <source>
        <dbReference type="Google" id="ProtNLM"/>
    </source>
</evidence>
<evidence type="ECO:0000256" key="7">
    <source>
        <dbReference type="ARBA" id="ARBA00023136"/>
    </source>
</evidence>
<proteinExistence type="predicted"/>
<dbReference type="SUPFAM" id="SSF51120">
    <property type="entry name" value="beta-Roll"/>
    <property type="match status" value="4"/>
</dbReference>